<organism evidence="1 2">
    <name type="scientific">Henosepilachna vigintioctopunctata</name>
    <dbReference type="NCBI Taxonomy" id="420089"/>
    <lineage>
        <taxon>Eukaryota</taxon>
        <taxon>Metazoa</taxon>
        <taxon>Ecdysozoa</taxon>
        <taxon>Arthropoda</taxon>
        <taxon>Hexapoda</taxon>
        <taxon>Insecta</taxon>
        <taxon>Pterygota</taxon>
        <taxon>Neoptera</taxon>
        <taxon>Endopterygota</taxon>
        <taxon>Coleoptera</taxon>
        <taxon>Polyphaga</taxon>
        <taxon>Cucujiformia</taxon>
        <taxon>Coccinelloidea</taxon>
        <taxon>Coccinellidae</taxon>
        <taxon>Epilachninae</taxon>
        <taxon>Epilachnini</taxon>
        <taxon>Henosepilachna</taxon>
    </lineage>
</organism>
<gene>
    <name evidence="1" type="ORF">WA026_014791</name>
</gene>
<dbReference type="AlphaFoldDB" id="A0AAW1UXZ0"/>
<accession>A0AAW1UXZ0</accession>
<reference evidence="1 2" key="1">
    <citation type="submission" date="2023-03" db="EMBL/GenBank/DDBJ databases">
        <title>Genome insight into feeding habits of ladybird beetles.</title>
        <authorList>
            <person name="Li H.-S."/>
            <person name="Huang Y.-H."/>
            <person name="Pang H."/>
        </authorList>
    </citation>
    <scope>NUCLEOTIDE SEQUENCE [LARGE SCALE GENOMIC DNA]</scope>
    <source>
        <strain evidence="1">SYSU_2023b</strain>
        <tissue evidence="1">Whole body</tissue>
    </source>
</reference>
<evidence type="ECO:0000313" key="2">
    <source>
        <dbReference type="Proteomes" id="UP001431783"/>
    </source>
</evidence>
<keyword evidence="2" id="KW-1185">Reference proteome</keyword>
<dbReference type="EMBL" id="JARQZJ010000098">
    <property type="protein sequence ID" value="KAK9886005.1"/>
    <property type="molecule type" value="Genomic_DNA"/>
</dbReference>
<dbReference type="Proteomes" id="UP001431783">
    <property type="component" value="Unassembled WGS sequence"/>
</dbReference>
<name>A0AAW1UXZ0_9CUCU</name>
<protein>
    <submittedName>
        <fullName evidence="1">Uncharacterized protein</fullName>
    </submittedName>
</protein>
<comment type="caution">
    <text evidence="1">The sequence shown here is derived from an EMBL/GenBank/DDBJ whole genome shotgun (WGS) entry which is preliminary data.</text>
</comment>
<sequence>MIDFVITNRAITPSQILEVRVLTSANLGTDHKLVLCKMLMEQPRKVIKKPIYIRKFNIESLSTESTRQLYELRLSSRLNNICIAGEVEEGWQQIKTCITEAAAE</sequence>
<evidence type="ECO:0000313" key="1">
    <source>
        <dbReference type="EMBL" id="KAK9886005.1"/>
    </source>
</evidence>
<proteinExistence type="predicted"/>